<gene>
    <name evidence="1" type="ORF">THAOC_34309</name>
</gene>
<dbReference type="EMBL" id="AGNL01047422">
    <property type="protein sequence ID" value="EJK46997.1"/>
    <property type="molecule type" value="Genomic_DNA"/>
</dbReference>
<accession>K0RJX1</accession>
<organism evidence="1 2">
    <name type="scientific">Thalassiosira oceanica</name>
    <name type="common">Marine diatom</name>
    <dbReference type="NCBI Taxonomy" id="159749"/>
    <lineage>
        <taxon>Eukaryota</taxon>
        <taxon>Sar</taxon>
        <taxon>Stramenopiles</taxon>
        <taxon>Ochrophyta</taxon>
        <taxon>Bacillariophyta</taxon>
        <taxon>Coscinodiscophyceae</taxon>
        <taxon>Thalassiosirophycidae</taxon>
        <taxon>Thalassiosirales</taxon>
        <taxon>Thalassiosiraceae</taxon>
        <taxon>Thalassiosira</taxon>
    </lineage>
</organism>
<evidence type="ECO:0000313" key="1">
    <source>
        <dbReference type="EMBL" id="EJK46997.1"/>
    </source>
</evidence>
<name>K0RJX1_THAOC</name>
<reference evidence="1 2" key="1">
    <citation type="journal article" date="2012" name="Genome Biol.">
        <title>Genome and low-iron response of an oceanic diatom adapted to chronic iron limitation.</title>
        <authorList>
            <person name="Lommer M."/>
            <person name="Specht M."/>
            <person name="Roy A.S."/>
            <person name="Kraemer L."/>
            <person name="Andreson R."/>
            <person name="Gutowska M.A."/>
            <person name="Wolf J."/>
            <person name="Bergner S.V."/>
            <person name="Schilhabel M.B."/>
            <person name="Klostermeier U.C."/>
            <person name="Beiko R.G."/>
            <person name="Rosenstiel P."/>
            <person name="Hippler M."/>
            <person name="Laroche J."/>
        </authorList>
    </citation>
    <scope>NUCLEOTIDE SEQUENCE [LARGE SCALE GENOMIC DNA]</scope>
    <source>
        <strain evidence="1 2">CCMP1005</strain>
    </source>
</reference>
<evidence type="ECO:0000313" key="2">
    <source>
        <dbReference type="Proteomes" id="UP000266841"/>
    </source>
</evidence>
<keyword evidence="2" id="KW-1185">Reference proteome</keyword>
<dbReference type="Proteomes" id="UP000266841">
    <property type="component" value="Unassembled WGS sequence"/>
</dbReference>
<sequence length="208" mass="23746">MISRIRGLLSLADLGYKEDVIQLDERINDVYGYIKNALRSPEHDLFKDMAPAGRKQKLDTVLMKYLRWKGDLVSSAKVGVRMLMEDEYVFSDSEEEAVKHLLIYMESVESDSHDKLCPRDDDGLIKKDLKLAAKTLERNHTLRISRHQSSLTNERNRTTDISLFRSLSVDNDNRGLNNAAAASVDHQNKRRSSAARQSCIGDVVMEMF</sequence>
<comment type="caution">
    <text evidence="1">The sequence shown here is derived from an EMBL/GenBank/DDBJ whole genome shotgun (WGS) entry which is preliminary data.</text>
</comment>
<dbReference type="AlphaFoldDB" id="K0RJX1"/>
<protein>
    <submittedName>
        <fullName evidence="1">Uncharacterized protein</fullName>
    </submittedName>
</protein>
<proteinExistence type="predicted"/>